<organism evidence="2 3">
    <name type="scientific">Streptomyces cahuitamycinicus</name>
    <dbReference type="NCBI Taxonomy" id="2070367"/>
    <lineage>
        <taxon>Bacteria</taxon>
        <taxon>Bacillati</taxon>
        <taxon>Actinomycetota</taxon>
        <taxon>Actinomycetes</taxon>
        <taxon>Kitasatosporales</taxon>
        <taxon>Streptomycetaceae</taxon>
        <taxon>Streptomyces</taxon>
    </lineage>
</organism>
<dbReference type="RefSeq" id="WP_146046307.1">
    <property type="nucleotide sequence ID" value="NZ_POUC01000403.1"/>
</dbReference>
<feature type="non-terminal residue" evidence="2">
    <location>
        <position position="1"/>
    </location>
</feature>
<dbReference type="InterPro" id="IPR050900">
    <property type="entry name" value="Transposase_IS3/IS150/IS904"/>
</dbReference>
<sequence length="140" mass="15225">RLAGWAIADHMRTELVIDALAAAGRTRGSLAGAVMHTDHGSQYTSRAFAEACRSAGVRQSMSAVGSSADNAAAESFNATLKRETLQGRKGWSTEREARLDAFCWLTRYNTRRRHSRLGQRSPIAFENTLQPTSTTLAQAA</sequence>
<keyword evidence="3" id="KW-1185">Reference proteome</keyword>
<dbReference type="InterPro" id="IPR036397">
    <property type="entry name" value="RNaseH_sf"/>
</dbReference>
<dbReference type="InterPro" id="IPR012337">
    <property type="entry name" value="RNaseH-like_sf"/>
</dbReference>
<dbReference type="EMBL" id="POUC01000403">
    <property type="protein sequence ID" value="PNG17780.1"/>
    <property type="molecule type" value="Genomic_DNA"/>
</dbReference>
<reference evidence="2 3" key="1">
    <citation type="submission" date="2018-01" db="EMBL/GenBank/DDBJ databases">
        <title>Draft genome sequence of Streptomyces sp. 13K301.</title>
        <authorList>
            <person name="Sahin N."/>
            <person name="Saygin H."/>
            <person name="Ay H."/>
        </authorList>
    </citation>
    <scope>NUCLEOTIDE SEQUENCE [LARGE SCALE GENOMIC DNA]</scope>
    <source>
        <strain evidence="2 3">13K301</strain>
    </source>
</reference>
<dbReference type="GO" id="GO:0003676">
    <property type="term" value="F:nucleic acid binding"/>
    <property type="evidence" value="ECO:0007669"/>
    <property type="project" value="InterPro"/>
</dbReference>
<evidence type="ECO:0000313" key="2">
    <source>
        <dbReference type="EMBL" id="PNG17780.1"/>
    </source>
</evidence>
<dbReference type="SUPFAM" id="SSF53098">
    <property type="entry name" value="Ribonuclease H-like"/>
    <property type="match status" value="1"/>
</dbReference>
<gene>
    <name evidence="2" type="ORF">C1J00_34665</name>
</gene>
<dbReference type="AlphaFoldDB" id="A0A2N8TFG2"/>
<evidence type="ECO:0000259" key="1">
    <source>
        <dbReference type="PROSITE" id="PS50994"/>
    </source>
</evidence>
<accession>A0A2N8TFG2</accession>
<comment type="caution">
    <text evidence="2">The sequence shown here is derived from an EMBL/GenBank/DDBJ whole genome shotgun (WGS) entry which is preliminary data.</text>
</comment>
<dbReference type="InterPro" id="IPR001584">
    <property type="entry name" value="Integrase_cat-core"/>
</dbReference>
<dbReference type="PROSITE" id="PS50994">
    <property type="entry name" value="INTEGRASE"/>
    <property type="match status" value="1"/>
</dbReference>
<name>A0A2N8TFG2_9ACTN</name>
<dbReference type="OrthoDB" id="4281720at2"/>
<dbReference type="GO" id="GO:0015074">
    <property type="term" value="P:DNA integration"/>
    <property type="evidence" value="ECO:0007669"/>
    <property type="project" value="InterPro"/>
</dbReference>
<dbReference type="Pfam" id="PF13683">
    <property type="entry name" value="rve_3"/>
    <property type="match status" value="1"/>
</dbReference>
<evidence type="ECO:0000313" key="3">
    <source>
        <dbReference type="Proteomes" id="UP000235943"/>
    </source>
</evidence>
<feature type="domain" description="Integrase catalytic" evidence="1">
    <location>
        <begin position="1"/>
        <end position="130"/>
    </location>
</feature>
<dbReference type="Proteomes" id="UP000235943">
    <property type="component" value="Unassembled WGS sequence"/>
</dbReference>
<dbReference type="PANTHER" id="PTHR46889:SF4">
    <property type="entry name" value="TRANSPOSASE INSO FOR INSERTION SEQUENCE ELEMENT IS911B-RELATED"/>
    <property type="match status" value="1"/>
</dbReference>
<dbReference type="Gene3D" id="3.30.420.10">
    <property type="entry name" value="Ribonuclease H-like superfamily/Ribonuclease H"/>
    <property type="match status" value="1"/>
</dbReference>
<proteinExistence type="predicted"/>
<protein>
    <submittedName>
        <fullName evidence="2">IS3 family transposase</fullName>
    </submittedName>
</protein>
<dbReference type="PANTHER" id="PTHR46889">
    <property type="entry name" value="TRANSPOSASE INSF FOR INSERTION SEQUENCE IS3B-RELATED"/>
    <property type="match status" value="1"/>
</dbReference>